<reference evidence="1 2" key="1">
    <citation type="submission" date="2014-06" db="EMBL/GenBank/DDBJ databases">
        <authorList>
            <person name="Swart Estienne"/>
        </authorList>
    </citation>
    <scope>NUCLEOTIDE SEQUENCE [LARGE SCALE GENOMIC DNA]</scope>
    <source>
        <strain evidence="1 2">130c</strain>
    </source>
</reference>
<sequence>MGMEVSEQNGLLCVELDTGSIFSGYSEYIKDFNDTLAQIQYDLSKKLYQSAETQAQVGIMNSYAKGQSVLYLRDGSIKKFRLPQSDSFGICDNYKSPSFLTSISDKSCYQKFQDLSQVCTSIFNPQQFSSTINFLRGSSTGSTRFSISVSKIYQKNSITGEITQLDSNVPSSTYDAVACSCSNQLLEAHYTLLYTPTSNGYFTANSMSVILVIADSALYDVKYCTQSSIATNQPILVKQIFSFEFLVFQTTSGLYKSGNPGYIKGLPLLASFGSSDGIQQVRTQGLRLYSKNNQGLCFTAASTITDFQTDSVNFGQDLSLSCKVNLNAAQLKSYCQKDYSTLSFQKPNLKIFSQLLSEVKSIGVFGSANPAYQGDWKSIVYDDLSGFQSDITNDQQYDETMSTCNLMAGLEFEVLTSKLGFLEDPQNYVIGVRVTGIYDQWSYNQIDATTAQSFSHFARVKFVEALPEDLLQQNTPTSGLLPKLPYDLFYPLTVQSDAGQGEYIKIQAVLLVAVGSVLALLIL</sequence>
<dbReference type="OrthoDB" id="288787at2759"/>
<accession>A0A078AH25</accession>
<dbReference type="OMA" id="HEVIYEI"/>
<dbReference type="PANTHER" id="PTHR14611">
    <property type="entry name" value="TECTONIC FAMILY MEMBER"/>
    <property type="match status" value="1"/>
</dbReference>
<evidence type="ECO:0000313" key="1">
    <source>
        <dbReference type="EMBL" id="CDW81539.1"/>
    </source>
</evidence>
<gene>
    <name evidence="1" type="primary">Contig3631.g3878</name>
    <name evidence="1" type="ORF">STYLEM_10558</name>
</gene>
<evidence type="ECO:0000313" key="2">
    <source>
        <dbReference type="Proteomes" id="UP000039865"/>
    </source>
</evidence>
<dbReference type="Proteomes" id="UP000039865">
    <property type="component" value="Unassembled WGS sequence"/>
</dbReference>
<dbReference type="PANTHER" id="PTHR14611:SF2">
    <property type="entry name" value="TECTONIC"/>
    <property type="match status" value="1"/>
</dbReference>
<protein>
    <submittedName>
        <fullName evidence="1">Uncharacterized protein</fullName>
    </submittedName>
</protein>
<dbReference type="InParanoid" id="A0A078AH25"/>
<name>A0A078AH25_STYLE</name>
<dbReference type="EMBL" id="CCKQ01010044">
    <property type="protein sequence ID" value="CDW81539.1"/>
    <property type="molecule type" value="Genomic_DNA"/>
</dbReference>
<dbReference type="AlphaFoldDB" id="A0A078AH25"/>
<keyword evidence="2" id="KW-1185">Reference proteome</keyword>
<organism evidence="1 2">
    <name type="scientific">Stylonychia lemnae</name>
    <name type="common">Ciliate</name>
    <dbReference type="NCBI Taxonomy" id="5949"/>
    <lineage>
        <taxon>Eukaryota</taxon>
        <taxon>Sar</taxon>
        <taxon>Alveolata</taxon>
        <taxon>Ciliophora</taxon>
        <taxon>Intramacronucleata</taxon>
        <taxon>Spirotrichea</taxon>
        <taxon>Stichotrichia</taxon>
        <taxon>Sporadotrichida</taxon>
        <taxon>Oxytrichidae</taxon>
        <taxon>Stylonychinae</taxon>
        <taxon>Stylonychia</taxon>
    </lineage>
</organism>
<proteinExistence type="predicted"/>
<dbReference type="InterPro" id="IPR040354">
    <property type="entry name" value="TCTN1-3"/>
</dbReference>